<keyword evidence="8" id="KW-0326">Glycosidase</keyword>
<keyword evidence="5" id="KW-0964">Secreted</keyword>
<dbReference type="AlphaFoldDB" id="A0A437A1P2"/>
<dbReference type="EC" id="3.2.1.78" evidence="4"/>
<dbReference type="GO" id="GO:0016985">
    <property type="term" value="F:mannan endo-1,4-beta-mannosidase activity"/>
    <property type="evidence" value="ECO:0007669"/>
    <property type="project" value="UniProtKB-EC"/>
</dbReference>
<evidence type="ECO:0000256" key="1">
    <source>
        <dbReference type="ARBA" id="ARBA00001678"/>
    </source>
</evidence>
<evidence type="ECO:0000256" key="4">
    <source>
        <dbReference type="ARBA" id="ARBA00012706"/>
    </source>
</evidence>
<keyword evidence="6 9" id="KW-0732">Signal</keyword>
<evidence type="ECO:0000256" key="3">
    <source>
        <dbReference type="ARBA" id="ARBA00005641"/>
    </source>
</evidence>
<reference evidence="11 12" key="1">
    <citation type="submission" date="2019-01" db="EMBL/GenBank/DDBJ databases">
        <title>Intercellular communication is required for trap formation in the nematode-trapping fungus Duddingtonia flagrans.</title>
        <authorList>
            <person name="Youssar L."/>
            <person name="Wernet V."/>
            <person name="Hensel N."/>
            <person name="Hildebrandt H.-G."/>
            <person name="Fischer R."/>
        </authorList>
    </citation>
    <scope>NUCLEOTIDE SEQUENCE [LARGE SCALE GENOMIC DNA]</scope>
    <source>
        <strain evidence="11 12">CBS H-5679</strain>
    </source>
</reference>
<dbReference type="Proteomes" id="UP000283090">
    <property type="component" value="Unassembled WGS sequence"/>
</dbReference>
<evidence type="ECO:0000256" key="5">
    <source>
        <dbReference type="ARBA" id="ARBA00022525"/>
    </source>
</evidence>
<comment type="catalytic activity">
    <reaction evidence="1">
        <text>Random hydrolysis of (1-&gt;4)-beta-D-mannosidic linkages in mannans, galactomannans and glucomannans.</text>
        <dbReference type="EC" id="3.2.1.78"/>
    </reaction>
</comment>
<protein>
    <recommendedName>
        <fullName evidence="4">mannan endo-1,4-beta-mannosidase</fullName>
        <ecNumber evidence="4">3.2.1.78</ecNumber>
    </recommendedName>
</protein>
<name>A0A437A1P2_ARTFL</name>
<evidence type="ECO:0000259" key="10">
    <source>
        <dbReference type="Pfam" id="PF26410"/>
    </source>
</evidence>
<evidence type="ECO:0000256" key="7">
    <source>
        <dbReference type="ARBA" id="ARBA00022801"/>
    </source>
</evidence>
<evidence type="ECO:0000256" key="9">
    <source>
        <dbReference type="SAM" id="SignalP"/>
    </source>
</evidence>
<dbReference type="PANTHER" id="PTHR31451:SF39">
    <property type="entry name" value="MANNAN ENDO-1,4-BETA-MANNOSIDASE 1"/>
    <property type="match status" value="1"/>
</dbReference>
<evidence type="ECO:0000256" key="2">
    <source>
        <dbReference type="ARBA" id="ARBA00004613"/>
    </source>
</evidence>
<comment type="similarity">
    <text evidence="3">Belongs to the glycosyl hydrolase 5 (cellulase A) family.</text>
</comment>
<dbReference type="Pfam" id="PF26410">
    <property type="entry name" value="GH5_mannosidase"/>
    <property type="match status" value="1"/>
</dbReference>
<comment type="caution">
    <text evidence="11">The sequence shown here is derived from an EMBL/GenBank/DDBJ whole genome shotgun (WGS) entry which is preliminary data.</text>
</comment>
<dbReference type="InterPro" id="IPR045053">
    <property type="entry name" value="MAN-like"/>
</dbReference>
<feature type="signal peptide" evidence="9">
    <location>
        <begin position="1"/>
        <end position="20"/>
    </location>
</feature>
<gene>
    <name evidence="11" type="ORF">DFL_003385</name>
</gene>
<dbReference type="OrthoDB" id="406631at2759"/>
<feature type="chain" id="PRO_5018980595" description="mannan endo-1,4-beta-mannosidase" evidence="9">
    <location>
        <begin position="21"/>
        <end position="380"/>
    </location>
</feature>
<keyword evidence="7" id="KW-0378">Hydrolase</keyword>
<comment type="subcellular location">
    <subcellularLocation>
        <location evidence="2">Secreted</location>
    </subcellularLocation>
</comment>
<dbReference type="InterPro" id="IPR017853">
    <property type="entry name" value="GH"/>
</dbReference>
<dbReference type="EMBL" id="SAEB01000006">
    <property type="protein sequence ID" value="RVD85054.1"/>
    <property type="molecule type" value="Genomic_DNA"/>
</dbReference>
<dbReference type="GO" id="GO:0005576">
    <property type="term" value="C:extracellular region"/>
    <property type="evidence" value="ECO:0007669"/>
    <property type="project" value="UniProtKB-SubCell"/>
</dbReference>
<evidence type="ECO:0000313" key="11">
    <source>
        <dbReference type="EMBL" id="RVD85054.1"/>
    </source>
</evidence>
<sequence>MKIQTALSILAALQAVAVSALPAVEKRAPNHADFCRPAGRLFEIDEKVQYFMGTNTYWIGFLTNDDDVDLVMKHLKQSKMKVLRVWGFNDVNTLPDPGIVYYQALIPGQEPYINLGPDGLQRLDIVVKKAVHYGIKLIIPFINNWGDYGGIQAYGNYFGTNATNWYTSAPAQAQYRKYIKAVVRRYKHSNAIFAWELGNEPRCKGCSTDIIYNWAKSTSEYIKSLDSRHMVALGDEGWLVSGGDGAYPYEGGEGVDFERNLSIETLDFGTFHQWPHAWGMPYEWGSQWIKEHDEIGKRLGKPVVLEEYGDISDNHTATRLPWLDTVYYDTKIAGDMYWQYADFLSDGPSPDDGNAVFYGTPEYKPLVIDHAARMVAKPVV</sequence>
<dbReference type="Gene3D" id="3.20.20.80">
    <property type="entry name" value="Glycosidases"/>
    <property type="match status" value="1"/>
</dbReference>
<dbReference type="STRING" id="97331.A0A437A1P2"/>
<feature type="domain" description="Glycoside hydrolase family 5" evidence="10">
    <location>
        <begin position="33"/>
        <end position="316"/>
    </location>
</feature>
<dbReference type="FunFam" id="3.20.20.80:FF:000076">
    <property type="entry name" value="Mannan endo-1,4-beta-mannosidase A"/>
    <property type="match status" value="1"/>
</dbReference>
<accession>A0A437A1P2</accession>
<dbReference type="InterPro" id="IPR001547">
    <property type="entry name" value="Glyco_hydro_5"/>
</dbReference>
<dbReference type="VEuPathDB" id="FungiDB:DFL_003385"/>
<dbReference type="SUPFAM" id="SSF51445">
    <property type="entry name" value="(Trans)glycosidases"/>
    <property type="match status" value="1"/>
</dbReference>
<dbReference type="GO" id="GO:0046355">
    <property type="term" value="P:mannan catabolic process"/>
    <property type="evidence" value="ECO:0007669"/>
    <property type="project" value="UniProtKB-ARBA"/>
</dbReference>
<organism evidence="11 12">
    <name type="scientific">Arthrobotrys flagrans</name>
    <name type="common">Nematode-trapping fungus</name>
    <name type="synonym">Trichothecium flagrans</name>
    <dbReference type="NCBI Taxonomy" id="97331"/>
    <lineage>
        <taxon>Eukaryota</taxon>
        <taxon>Fungi</taxon>
        <taxon>Dikarya</taxon>
        <taxon>Ascomycota</taxon>
        <taxon>Pezizomycotina</taxon>
        <taxon>Orbiliomycetes</taxon>
        <taxon>Orbiliales</taxon>
        <taxon>Orbiliaceae</taxon>
        <taxon>Arthrobotrys</taxon>
    </lineage>
</organism>
<keyword evidence="12" id="KW-1185">Reference proteome</keyword>
<dbReference type="RefSeq" id="XP_067490598.1">
    <property type="nucleotide sequence ID" value="XM_067632317.1"/>
</dbReference>
<evidence type="ECO:0000256" key="8">
    <source>
        <dbReference type="ARBA" id="ARBA00023295"/>
    </source>
</evidence>
<proteinExistence type="inferred from homology"/>
<evidence type="ECO:0000313" key="12">
    <source>
        <dbReference type="Proteomes" id="UP000283090"/>
    </source>
</evidence>
<dbReference type="PANTHER" id="PTHR31451">
    <property type="match status" value="1"/>
</dbReference>
<dbReference type="GeneID" id="93585696"/>
<evidence type="ECO:0000256" key="6">
    <source>
        <dbReference type="ARBA" id="ARBA00022729"/>
    </source>
</evidence>